<dbReference type="InParanoid" id="A0A251V4Y5"/>
<dbReference type="AlphaFoldDB" id="A0A251V4Y5"/>
<feature type="domain" description="TIR" evidence="4">
    <location>
        <begin position="15"/>
        <end position="181"/>
    </location>
</feature>
<dbReference type="Gene3D" id="3.80.10.10">
    <property type="entry name" value="Ribonuclease Inhibitor"/>
    <property type="match status" value="2"/>
</dbReference>
<gene>
    <name evidence="5" type="ORF">HannXRQ_Chr03g0063201</name>
</gene>
<dbReference type="SMART" id="SM00255">
    <property type="entry name" value="TIR"/>
    <property type="match status" value="1"/>
</dbReference>
<evidence type="ECO:0000259" key="4">
    <source>
        <dbReference type="PROSITE" id="PS50104"/>
    </source>
</evidence>
<dbReference type="PANTHER" id="PTHR11017">
    <property type="entry name" value="LEUCINE-RICH REPEAT-CONTAINING PROTEIN"/>
    <property type="match status" value="1"/>
</dbReference>
<dbReference type="InterPro" id="IPR036163">
    <property type="entry name" value="HMA_dom_sf"/>
</dbReference>
<dbReference type="InterPro" id="IPR058192">
    <property type="entry name" value="WHD_ROQ1-like"/>
</dbReference>
<dbReference type="GO" id="GO:0007165">
    <property type="term" value="P:signal transduction"/>
    <property type="evidence" value="ECO:0007669"/>
    <property type="project" value="InterPro"/>
</dbReference>
<reference evidence="6" key="1">
    <citation type="journal article" date="2017" name="Nature">
        <title>The sunflower genome provides insights into oil metabolism, flowering and Asterid evolution.</title>
        <authorList>
            <person name="Badouin H."/>
            <person name="Gouzy J."/>
            <person name="Grassa C.J."/>
            <person name="Murat F."/>
            <person name="Staton S.E."/>
            <person name="Cottret L."/>
            <person name="Lelandais-Briere C."/>
            <person name="Owens G.L."/>
            <person name="Carrere S."/>
            <person name="Mayjonade B."/>
            <person name="Legrand L."/>
            <person name="Gill N."/>
            <person name="Kane N.C."/>
            <person name="Bowers J.E."/>
            <person name="Hubner S."/>
            <person name="Bellec A."/>
            <person name="Berard A."/>
            <person name="Berges H."/>
            <person name="Blanchet N."/>
            <person name="Boniface M.C."/>
            <person name="Brunel D."/>
            <person name="Catrice O."/>
            <person name="Chaidir N."/>
            <person name="Claudel C."/>
            <person name="Donnadieu C."/>
            <person name="Faraut T."/>
            <person name="Fievet G."/>
            <person name="Helmstetter N."/>
            <person name="King M."/>
            <person name="Knapp S.J."/>
            <person name="Lai Z."/>
            <person name="Le Paslier M.C."/>
            <person name="Lippi Y."/>
            <person name="Lorenzon L."/>
            <person name="Mandel J.R."/>
            <person name="Marage G."/>
            <person name="Marchand G."/>
            <person name="Marquand E."/>
            <person name="Bret-Mestries E."/>
            <person name="Morien E."/>
            <person name="Nambeesan S."/>
            <person name="Nguyen T."/>
            <person name="Pegot-Espagnet P."/>
            <person name="Pouilly N."/>
            <person name="Raftis F."/>
            <person name="Sallet E."/>
            <person name="Schiex T."/>
            <person name="Thomas J."/>
            <person name="Vandecasteele C."/>
            <person name="Vares D."/>
            <person name="Vear F."/>
            <person name="Vautrin S."/>
            <person name="Crespi M."/>
            <person name="Mangin B."/>
            <person name="Burke J.M."/>
            <person name="Salse J."/>
            <person name="Munos S."/>
            <person name="Vincourt P."/>
            <person name="Rieseberg L.H."/>
            <person name="Langlade N.B."/>
        </authorList>
    </citation>
    <scope>NUCLEOTIDE SEQUENCE [LARGE SCALE GENOMIC DNA]</scope>
    <source>
        <strain evidence="6">cv. SF193</strain>
    </source>
</reference>
<dbReference type="Pfam" id="PF01582">
    <property type="entry name" value="TIR"/>
    <property type="match status" value="1"/>
</dbReference>
<dbReference type="SUPFAM" id="SSF55008">
    <property type="entry name" value="HMA, heavy metal-associated domain"/>
    <property type="match status" value="1"/>
</dbReference>
<dbReference type="EMBL" id="CM007892">
    <property type="protein sequence ID" value="OTG30323.1"/>
    <property type="molecule type" value="Genomic_DNA"/>
</dbReference>
<dbReference type="Gene3D" id="3.40.50.300">
    <property type="entry name" value="P-loop containing nucleotide triphosphate hydrolases"/>
    <property type="match status" value="1"/>
</dbReference>
<dbReference type="Proteomes" id="UP000215914">
    <property type="component" value="Chromosome 3"/>
</dbReference>
<keyword evidence="6" id="KW-1185">Reference proteome</keyword>
<dbReference type="PROSITE" id="PS50104">
    <property type="entry name" value="TIR"/>
    <property type="match status" value="1"/>
</dbReference>
<dbReference type="InterPro" id="IPR042197">
    <property type="entry name" value="Apaf_helical"/>
</dbReference>
<sequence>MASTSSSSAPTTSSYEYDVFLSFRGEDTRHSFTDHLCKALHQAGIRTFRDDDEIREGQELKPEIERSIVESRASVIVFSENFANSSWCLDELWLILEQRRNGAHLVLPVFYKVDPSDVRNQRGSYGIQEAKDGVEGTKWTHGNVRRWKAALKEVADLKGKVLSGSETAFIADIVQKVYCELDLKLLSTPTDLTGIETRAKGINSWLKYKQPSSPVLAICGMGGSGKTTLAKYIYNSNKENFECSSFLEGIENQPAVLLGLQKQLLSDVSGNNIMISNVSEGTFQIEKVIEKKRVLIVIDDIDDKDTLNTLVGTKVLHTQGKIIITTRHLSIHTWFGSISIGCHVNKIELLNDHESLELLSYHAFGSKVPMEGFEELAIQLAKYCEGNPLALKVLGSSLSEGQGTRIETWRSTRNSLNSLKGDINIKIQGLFLHIACFFLGEFAEDVEKILEDDYHAESGIVTLINRCLVTDPRVSDYRLAMHKLLQDMARNIVRKDSKDPAEHSRVWRHDECKTLLRNGDGSKKIEGLVLNMPDDTQGMGSKDFKTSSLIKMKNLKFLYLRNVKLTGTYKNFPDLRWLKWQRCFLKRVPAGLLTNCLVALDMSFGDLEEFNPPMVLNSLKVLYLSYSYKLVSICNLHRLPKLVVLNLRGCISLSHVCKTVRYLENLSYLSLTGCTRLWKALSNQKCVNQLERLKALCICGGTPQQPLFPLPQSLSTLILSYISFEILPTYIDLKMLRVLNLTSCPNLKSLPCLPSTLKWLHVDWCTSLERITFQSARFTLEMFRYEGCFKLCEIEGLFRLVSIEKLDEADLGHMQWIKAYKDDKVDLVGDEITKGRTWNIQMLYEYGIRSTYLQGIKDQSMATHQYTSSSKFLSFRVPLHPKKHKIHGLNVTALYTSSVTEDRYPLFARISNRSRGVTWVYSPVVYCKPKVDEDVVWLSYWPTGNLLDVGDDVYVDIIGKEGTIISGCGASLVYKDGSEVEKEEEKSEEEVIGGDLSRFEVTKGGYYLCRRDFFNSIIPATFFGDNIHITDSRRWRTWSELKSRLEELNNFRNPNQSKWKVTLGVNFNSESEIKKIEKAVSSVPGVESVSYANEIGRLIVIGRFDHQEVVTCVREFEKMVQILEREFFLTFDKQFLVFRVLNLFPATKK</sequence>
<dbReference type="InterPro" id="IPR027417">
    <property type="entry name" value="P-loop_NTPase"/>
</dbReference>
<dbReference type="GO" id="GO:0046872">
    <property type="term" value="F:metal ion binding"/>
    <property type="evidence" value="ECO:0007669"/>
    <property type="project" value="InterPro"/>
</dbReference>
<keyword evidence="2" id="KW-0677">Repeat</keyword>
<dbReference type="SUPFAM" id="SSF52058">
    <property type="entry name" value="L domain-like"/>
    <property type="match status" value="1"/>
</dbReference>
<dbReference type="InterPro" id="IPR035897">
    <property type="entry name" value="Toll_tir_struct_dom_sf"/>
</dbReference>
<dbReference type="GO" id="GO:0043531">
    <property type="term" value="F:ADP binding"/>
    <property type="evidence" value="ECO:0007669"/>
    <property type="project" value="InterPro"/>
</dbReference>
<name>A0A251V4Y5_HELAN</name>
<dbReference type="Gene3D" id="3.40.50.10140">
    <property type="entry name" value="Toll/interleukin-1 receptor homology (TIR) domain"/>
    <property type="match status" value="1"/>
</dbReference>
<dbReference type="Gene3D" id="1.10.8.430">
    <property type="entry name" value="Helical domain of apoptotic protease-activating factors"/>
    <property type="match status" value="1"/>
</dbReference>
<evidence type="ECO:0000313" key="5">
    <source>
        <dbReference type="EMBL" id="OTG30323.1"/>
    </source>
</evidence>
<dbReference type="Pfam" id="PF00931">
    <property type="entry name" value="NB-ARC"/>
    <property type="match status" value="1"/>
</dbReference>
<dbReference type="Pfam" id="PF23282">
    <property type="entry name" value="WHD_ROQ1"/>
    <property type="match status" value="1"/>
</dbReference>
<evidence type="ECO:0000256" key="1">
    <source>
        <dbReference type="ARBA" id="ARBA00022614"/>
    </source>
</evidence>
<evidence type="ECO:0000256" key="3">
    <source>
        <dbReference type="ARBA" id="ARBA00023027"/>
    </source>
</evidence>
<keyword evidence="5" id="KW-0675">Receptor</keyword>
<dbReference type="InterPro" id="IPR000157">
    <property type="entry name" value="TIR_dom"/>
</dbReference>
<dbReference type="SUPFAM" id="SSF52200">
    <property type="entry name" value="Toll/Interleukin receptor TIR domain"/>
    <property type="match status" value="1"/>
</dbReference>
<dbReference type="InterPro" id="IPR044974">
    <property type="entry name" value="Disease_R_plants"/>
</dbReference>
<dbReference type="PRINTS" id="PR00364">
    <property type="entry name" value="DISEASERSIST"/>
</dbReference>
<accession>A0A251V4Y5</accession>
<organism evidence="5 6">
    <name type="scientific">Helianthus annuus</name>
    <name type="common">Common sunflower</name>
    <dbReference type="NCBI Taxonomy" id="4232"/>
    <lineage>
        <taxon>Eukaryota</taxon>
        <taxon>Viridiplantae</taxon>
        <taxon>Streptophyta</taxon>
        <taxon>Embryophyta</taxon>
        <taxon>Tracheophyta</taxon>
        <taxon>Spermatophyta</taxon>
        <taxon>Magnoliopsida</taxon>
        <taxon>eudicotyledons</taxon>
        <taxon>Gunneridae</taxon>
        <taxon>Pentapetalae</taxon>
        <taxon>asterids</taxon>
        <taxon>campanulids</taxon>
        <taxon>Asterales</taxon>
        <taxon>Asteraceae</taxon>
        <taxon>Asteroideae</taxon>
        <taxon>Heliantheae alliance</taxon>
        <taxon>Heliantheae</taxon>
        <taxon>Helianthus</taxon>
    </lineage>
</organism>
<dbReference type="SUPFAM" id="SSF52540">
    <property type="entry name" value="P-loop containing nucleoside triphosphate hydrolases"/>
    <property type="match status" value="1"/>
</dbReference>
<keyword evidence="1" id="KW-0433">Leucine-rich repeat</keyword>
<dbReference type="FunFam" id="3.40.50.10140:FF:000007">
    <property type="entry name" value="Disease resistance protein (TIR-NBS-LRR class)"/>
    <property type="match status" value="1"/>
</dbReference>
<dbReference type="GO" id="GO:0006952">
    <property type="term" value="P:defense response"/>
    <property type="evidence" value="ECO:0007669"/>
    <property type="project" value="InterPro"/>
</dbReference>
<evidence type="ECO:0000256" key="2">
    <source>
        <dbReference type="ARBA" id="ARBA00022737"/>
    </source>
</evidence>
<keyword evidence="3" id="KW-0520">NAD</keyword>
<dbReference type="Gene3D" id="3.30.70.100">
    <property type="match status" value="1"/>
</dbReference>
<dbReference type="InterPro" id="IPR032675">
    <property type="entry name" value="LRR_dom_sf"/>
</dbReference>
<proteinExistence type="predicted"/>
<evidence type="ECO:0000313" key="6">
    <source>
        <dbReference type="Proteomes" id="UP000215914"/>
    </source>
</evidence>
<dbReference type="PANTHER" id="PTHR11017:SF492">
    <property type="entry name" value="TIR DOMAIN, P-LOOP CONTAINING NUCLEOSIDE TRIPHOSPHATE HYDROLASE"/>
    <property type="match status" value="1"/>
</dbReference>
<dbReference type="InterPro" id="IPR002182">
    <property type="entry name" value="NB-ARC"/>
</dbReference>
<protein>
    <submittedName>
        <fullName evidence="5">Putative toll/interleukin-1 receptor (TIR) domain-containing protein</fullName>
    </submittedName>
</protein>